<dbReference type="EC" id="6.5.1.4" evidence="5 6"/>
<comment type="caution">
    <text evidence="9">The sequence shown here is derived from an EMBL/GenBank/DDBJ whole genome shotgun (WGS) entry which is preliminary data.</text>
</comment>
<dbReference type="PIRSF" id="PIRSF005378">
    <property type="entry name" value="RNA3'_term_phos_cycl_euk"/>
    <property type="match status" value="1"/>
</dbReference>
<dbReference type="GO" id="GO:0006396">
    <property type="term" value="P:RNA processing"/>
    <property type="evidence" value="ECO:0007669"/>
    <property type="project" value="UniProtKB-UniRule"/>
</dbReference>
<dbReference type="InterPro" id="IPR036553">
    <property type="entry name" value="RPTC_insert"/>
</dbReference>
<evidence type="ECO:0000256" key="1">
    <source>
        <dbReference type="ARBA" id="ARBA00009206"/>
    </source>
</evidence>
<feature type="binding site" evidence="5">
    <location>
        <begin position="280"/>
        <end position="284"/>
    </location>
    <ligand>
        <name>ATP</name>
        <dbReference type="ChEBI" id="CHEBI:30616"/>
    </ligand>
</feature>
<feature type="domain" description="RNA 3'-terminal phosphate cyclase" evidence="7">
    <location>
        <begin position="8"/>
        <end position="324"/>
    </location>
</feature>
<dbReference type="Pfam" id="PF05189">
    <property type="entry name" value="RTC_insert"/>
    <property type="match status" value="1"/>
</dbReference>
<evidence type="ECO:0000259" key="8">
    <source>
        <dbReference type="Pfam" id="PF05189"/>
    </source>
</evidence>
<comment type="catalytic activity">
    <reaction evidence="4 5">
        <text>a 3'-end 3'-phospho-ribonucleotide-RNA + ATP = a 3'-end 2',3'-cyclophospho-ribonucleotide-RNA + AMP + diphosphate</text>
        <dbReference type="Rhea" id="RHEA:23976"/>
        <dbReference type="Rhea" id="RHEA-COMP:10463"/>
        <dbReference type="Rhea" id="RHEA-COMP:10464"/>
        <dbReference type="ChEBI" id="CHEBI:30616"/>
        <dbReference type="ChEBI" id="CHEBI:33019"/>
        <dbReference type="ChEBI" id="CHEBI:83062"/>
        <dbReference type="ChEBI" id="CHEBI:83064"/>
        <dbReference type="ChEBI" id="CHEBI:456215"/>
        <dbReference type="EC" id="6.5.1.4"/>
    </reaction>
</comment>
<gene>
    <name evidence="5" type="primary">rtcA</name>
    <name evidence="9" type="ORF">ENT08_03265</name>
</gene>
<dbReference type="InterPro" id="IPR017770">
    <property type="entry name" value="RNA3'_term_phos_cyc_type_1"/>
</dbReference>
<evidence type="ECO:0000256" key="5">
    <source>
        <dbReference type="HAMAP-Rule" id="MF_00200"/>
    </source>
</evidence>
<keyword evidence="5" id="KW-0963">Cytoplasm</keyword>
<evidence type="ECO:0000256" key="2">
    <source>
        <dbReference type="ARBA" id="ARBA00022598"/>
    </source>
</evidence>
<accession>A0A7V4G7N4</accession>
<dbReference type="GO" id="GO:0005737">
    <property type="term" value="C:cytoplasm"/>
    <property type="evidence" value="ECO:0007669"/>
    <property type="project" value="UniProtKB-SubCell"/>
</dbReference>
<comment type="function">
    <text evidence="5">Catalyzes the conversion of 3'-phosphate to a 2',3'-cyclic phosphodiester at the end of RNA. The mechanism of action of the enzyme occurs in 3 steps: (A) adenylation of the enzyme by ATP; (B) transfer of adenylate to an RNA-N3'P to produce RNA-N3'PP5'A; (C) and attack of the adjacent 2'-hydroxyl on the 3'-phosphorus in the diester linkage to produce the cyclic end product. The biological role of this enzyme is unknown but it is likely to function in some aspects of cellular RNA processing.</text>
</comment>
<evidence type="ECO:0000256" key="6">
    <source>
        <dbReference type="NCBIfam" id="TIGR03399"/>
    </source>
</evidence>
<keyword evidence="2 5" id="KW-0436">Ligase</keyword>
<evidence type="ECO:0000313" key="9">
    <source>
        <dbReference type="EMBL" id="HGS04746.1"/>
    </source>
</evidence>
<dbReference type="GO" id="GO:0003963">
    <property type="term" value="F:RNA-3'-phosphate cyclase activity"/>
    <property type="evidence" value="ECO:0007669"/>
    <property type="project" value="UniProtKB-UniRule"/>
</dbReference>
<protein>
    <recommendedName>
        <fullName evidence="5 6">RNA 3'-terminal phosphate cyclase</fullName>
        <shortName evidence="5">RNA cyclase</shortName>
        <shortName evidence="5">RNA-3'-phosphate cyclase</shortName>
        <ecNumber evidence="5 6">6.5.1.4</ecNumber>
    </recommendedName>
</protein>
<dbReference type="NCBIfam" id="NF003246">
    <property type="entry name" value="PRK04204.1-2"/>
    <property type="match status" value="1"/>
</dbReference>
<dbReference type="InterPro" id="IPR000228">
    <property type="entry name" value="RNA3'_term_phos_cyc"/>
</dbReference>
<dbReference type="InterPro" id="IPR013791">
    <property type="entry name" value="RNA3'-term_phos_cycl_insert"/>
</dbReference>
<keyword evidence="5" id="KW-0067">ATP-binding</keyword>
<feature type="domain" description="RNA 3'-terminal phosphate cyclase insert" evidence="8">
    <location>
        <begin position="188"/>
        <end position="269"/>
    </location>
</feature>
<dbReference type="HAMAP" id="MF_00200">
    <property type="entry name" value="RTC"/>
    <property type="match status" value="1"/>
</dbReference>
<dbReference type="SUPFAM" id="SSF55205">
    <property type="entry name" value="EPT/RTPC-like"/>
    <property type="match status" value="2"/>
</dbReference>
<dbReference type="InterPro" id="IPR037136">
    <property type="entry name" value="RNA3'_phos_cyclase_dom_sf"/>
</dbReference>
<sequence length="346" mass="37092">MRQLDGAYGEGGGQIVRTALSLAALLEEPVRLVNIRGGRAKPGLRPQHLTAVKALAQVTQAEVEGAVPGGRELTFRPHRPRGGRYFFDVAELTGSAGSVTLVAQTLLPVLLRAPVPSSITIRGGTHVAWSPPAHYFMEVFLPALAELGVNAAMTLQRWGWYPRGGGEVRLTVAPAPSWHGRDFLTAPRFSAFRALSAGSRVPSHVITRQARRLQQRLGEALPVTTLEVTAQDPGSLVFLWGPGAGFHALGARGKPAEQVADEVAEEFLHFQAREAALDRHLADQLLLYLALAQGPSVFITEAVTSHLLTNLWVIEQFLGLGFEVRGNPGERGIISCRGGGSHLTSG</sequence>
<dbReference type="EMBL" id="DSXI01000188">
    <property type="protein sequence ID" value="HGS04746.1"/>
    <property type="molecule type" value="Genomic_DNA"/>
</dbReference>
<dbReference type="Gene3D" id="3.65.10.20">
    <property type="entry name" value="RNA 3'-terminal phosphate cyclase domain"/>
    <property type="match status" value="1"/>
</dbReference>
<dbReference type="InterPro" id="IPR023797">
    <property type="entry name" value="RNA3'_phos_cyclase_dom"/>
</dbReference>
<dbReference type="SUPFAM" id="SSF52913">
    <property type="entry name" value="RNA 3'-terminal phosphate cyclase, RPTC, insert domain"/>
    <property type="match status" value="1"/>
</dbReference>
<dbReference type="GO" id="GO:0005524">
    <property type="term" value="F:ATP binding"/>
    <property type="evidence" value="ECO:0007669"/>
    <property type="project" value="UniProtKB-KW"/>
</dbReference>
<reference evidence="9" key="1">
    <citation type="journal article" date="2020" name="mSystems">
        <title>Genome- and Community-Level Interaction Insights into Carbon Utilization and Element Cycling Functions of Hydrothermarchaeota in Hydrothermal Sediment.</title>
        <authorList>
            <person name="Zhou Z."/>
            <person name="Liu Y."/>
            <person name="Xu W."/>
            <person name="Pan J."/>
            <person name="Luo Z.H."/>
            <person name="Li M."/>
        </authorList>
    </citation>
    <scope>NUCLEOTIDE SEQUENCE [LARGE SCALE GENOMIC DNA]</scope>
    <source>
        <strain evidence="9">SpSt-548</strain>
    </source>
</reference>
<dbReference type="AlphaFoldDB" id="A0A7V4G7N4"/>
<comment type="similarity">
    <text evidence="1 5">Belongs to the RNA 3'-terminal cyclase family. Type 1 subfamily.</text>
</comment>
<feature type="active site" description="Tele-AMP-histidine intermediate" evidence="5">
    <location>
        <position position="306"/>
    </location>
</feature>
<proteinExistence type="inferred from homology"/>
<feature type="binding site" evidence="5">
    <location>
        <position position="104"/>
    </location>
    <ligand>
        <name>ATP</name>
        <dbReference type="ChEBI" id="CHEBI:30616"/>
    </ligand>
</feature>
<dbReference type="NCBIfam" id="TIGR03399">
    <property type="entry name" value="RNA_3prim_cycl"/>
    <property type="match status" value="1"/>
</dbReference>
<keyword evidence="3 5" id="KW-0547">Nucleotide-binding</keyword>
<evidence type="ECO:0000256" key="3">
    <source>
        <dbReference type="ARBA" id="ARBA00022741"/>
    </source>
</evidence>
<dbReference type="Gene3D" id="3.30.360.20">
    <property type="entry name" value="RNA 3'-terminal phosphate cyclase, insert domain"/>
    <property type="match status" value="1"/>
</dbReference>
<dbReference type="Pfam" id="PF01137">
    <property type="entry name" value="RTC"/>
    <property type="match status" value="1"/>
</dbReference>
<organism evidence="9">
    <name type="scientific">Desulfobacca acetoxidans</name>
    <dbReference type="NCBI Taxonomy" id="60893"/>
    <lineage>
        <taxon>Bacteria</taxon>
        <taxon>Pseudomonadati</taxon>
        <taxon>Thermodesulfobacteriota</taxon>
        <taxon>Desulfobaccia</taxon>
        <taxon>Desulfobaccales</taxon>
        <taxon>Desulfobaccaceae</taxon>
        <taxon>Desulfobacca</taxon>
    </lineage>
</organism>
<dbReference type="PANTHER" id="PTHR11096:SF0">
    <property type="entry name" value="RNA 3'-TERMINAL PHOSPHATE CYCLASE"/>
    <property type="match status" value="1"/>
</dbReference>
<evidence type="ECO:0000256" key="4">
    <source>
        <dbReference type="ARBA" id="ARBA00024481"/>
    </source>
</evidence>
<name>A0A7V4G7N4_9BACT</name>
<dbReference type="InterPro" id="IPR013792">
    <property type="entry name" value="RNA3'P_cycl/enolpyr_Trfase_a/b"/>
</dbReference>
<dbReference type="PANTHER" id="PTHR11096">
    <property type="entry name" value="RNA 3' TERMINAL PHOSPHATE CYCLASE"/>
    <property type="match status" value="1"/>
</dbReference>
<evidence type="ECO:0000259" key="7">
    <source>
        <dbReference type="Pfam" id="PF01137"/>
    </source>
</evidence>
<comment type="subcellular location">
    <subcellularLocation>
        <location evidence="5">Cytoplasm</location>
    </subcellularLocation>
</comment>